<accession>M1V8Q6</accession>
<protein>
    <submittedName>
        <fullName evidence="1">Uncharacterized protein</fullName>
    </submittedName>
</protein>
<evidence type="ECO:0000313" key="1">
    <source>
        <dbReference type="EMBL" id="BAM80824.1"/>
    </source>
</evidence>
<reference evidence="1 2" key="2">
    <citation type="journal article" date="2007" name="BMC Biol.">
        <title>A 100%-complete sequence reveals unusually simple genomic features in the hot-spring red alga Cyanidioschyzon merolae.</title>
        <authorList>
            <person name="Nozaki H."/>
            <person name="Takano H."/>
            <person name="Misumi O."/>
            <person name="Terasawa K."/>
            <person name="Matsuzaki M."/>
            <person name="Maruyama S."/>
            <person name="Nishida K."/>
            <person name="Yagisawa F."/>
            <person name="Yoshida Y."/>
            <person name="Fujiwara T."/>
            <person name="Takio S."/>
            <person name="Tamura K."/>
            <person name="Chung S.J."/>
            <person name="Nakamura S."/>
            <person name="Kuroiwa H."/>
            <person name="Tanaka K."/>
            <person name="Sato N."/>
            <person name="Kuroiwa T."/>
        </authorList>
    </citation>
    <scope>NUCLEOTIDE SEQUENCE [LARGE SCALE GENOMIC DNA]</scope>
    <source>
        <strain evidence="1 2">10D</strain>
    </source>
</reference>
<dbReference type="KEGG" id="cme:CYME_CML234C"/>
<evidence type="ECO:0000313" key="2">
    <source>
        <dbReference type="Proteomes" id="UP000007014"/>
    </source>
</evidence>
<dbReference type="AlphaFoldDB" id="M1V8Q6"/>
<dbReference type="EMBL" id="AP006494">
    <property type="protein sequence ID" value="BAM80824.1"/>
    <property type="molecule type" value="Genomic_DNA"/>
</dbReference>
<dbReference type="Proteomes" id="UP000007014">
    <property type="component" value="Chromosome 12"/>
</dbReference>
<dbReference type="RefSeq" id="XP_005536860.1">
    <property type="nucleotide sequence ID" value="XM_005536803.1"/>
</dbReference>
<organism evidence="1 2">
    <name type="scientific">Cyanidioschyzon merolae (strain NIES-3377 / 10D)</name>
    <name type="common">Unicellular red alga</name>
    <dbReference type="NCBI Taxonomy" id="280699"/>
    <lineage>
        <taxon>Eukaryota</taxon>
        <taxon>Rhodophyta</taxon>
        <taxon>Bangiophyceae</taxon>
        <taxon>Cyanidiales</taxon>
        <taxon>Cyanidiaceae</taxon>
        <taxon>Cyanidioschyzon</taxon>
    </lineage>
</organism>
<dbReference type="OrthoDB" id="10593767at2759"/>
<dbReference type="Gramene" id="CML234CT">
    <property type="protein sequence ID" value="CML234CT"/>
    <property type="gene ID" value="CML234C"/>
</dbReference>
<name>M1V8Q6_CYAM1</name>
<keyword evidence="2" id="KW-1185">Reference proteome</keyword>
<sequence>MPQLDSFTGRRLVFRAPLLTITALYKEHSTRKALQGVAVAGGGGSQTRSGVPNGLWFVSLHQLGCDSETENLLYLALEETPCYVHAVPGPGYWLVIIVAAACVEFVTISTDTTAHTQQRGRIAAPARNRISPSETRNVSTGLVWRWIGAAGPWLAGIDEDDEARVWLLHWPSARRFAEQKHLNDSPNAPSLQALYQSIRLPAGFQFDTSNADAPLWAYFRIDGMDRLSSGALSSDGSWLAITGLAADTEDAAAAAAAAVLQHGTKSDQRTHRISGQAPRDARSSARLALVILPLYGAECTDALGASAPKPVREHPPAPRGNMLILASKARYRHHHRCYEACRSQLQRGRRHRPRARLAPPSSPGPCVFLDAHTLITTFWDGDDASTTFALWQCGSSSRDARHREDWNLRRTWKLPQAQPVTAMDWFAPNPSSTTPAQIGVLAVALVNGHVQAWIVEVPFGCTTRAPLMCSSWIHDSGRMTGQVQRFSRRWLRAGAAPRLVHGLPASALLVLPVAEHRSSAVDDLVASEQSRSWLLFSTSTDGTLLCIELRQAFARTLQRRALRSLMFYVFVLGIVRLLMSPWARQDVIRHVSAIE</sequence>
<reference evidence="1 2" key="1">
    <citation type="journal article" date="2004" name="Nature">
        <title>Genome sequence of the ultrasmall unicellular red alga Cyanidioschyzon merolae 10D.</title>
        <authorList>
            <person name="Matsuzaki M."/>
            <person name="Misumi O."/>
            <person name="Shin-i T."/>
            <person name="Maruyama S."/>
            <person name="Takahara M."/>
            <person name="Miyagishima S."/>
            <person name="Mori T."/>
            <person name="Nishida K."/>
            <person name="Yagisawa F."/>
            <person name="Nishida K."/>
            <person name="Yoshida Y."/>
            <person name="Nishimura Y."/>
            <person name="Nakao S."/>
            <person name="Kobayashi T."/>
            <person name="Momoyama Y."/>
            <person name="Higashiyama T."/>
            <person name="Minoda A."/>
            <person name="Sano M."/>
            <person name="Nomoto H."/>
            <person name="Oishi K."/>
            <person name="Hayashi H."/>
            <person name="Ohta F."/>
            <person name="Nishizaka S."/>
            <person name="Haga S."/>
            <person name="Miura S."/>
            <person name="Morishita T."/>
            <person name="Kabeya Y."/>
            <person name="Terasawa K."/>
            <person name="Suzuki Y."/>
            <person name="Ishii Y."/>
            <person name="Asakawa S."/>
            <person name="Takano H."/>
            <person name="Ohta N."/>
            <person name="Kuroiwa H."/>
            <person name="Tanaka K."/>
            <person name="Shimizu N."/>
            <person name="Sugano S."/>
            <person name="Sato N."/>
            <person name="Nozaki H."/>
            <person name="Ogasawara N."/>
            <person name="Kohara Y."/>
            <person name="Kuroiwa T."/>
        </authorList>
    </citation>
    <scope>NUCLEOTIDE SEQUENCE [LARGE SCALE GENOMIC DNA]</scope>
    <source>
        <strain evidence="1 2">10D</strain>
    </source>
</reference>
<proteinExistence type="predicted"/>
<gene>
    <name evidence="1" type="ORF">CYME_CML234C</name>
</gene>
<dbReference type="GeneID" id="16994658"/>
<dbReference type="HOGENOM" id="CLU_458831_0_0_1"/>